<protein>
    <submittedName>
        <fullName evidence="2">Uncharacterized protein</fullName>
    </submittedName>
</protein>
<reference evidence="2" key="5">
    <citation type="submission" date="2025-09" db="UniProtKB">
        <authorList>
            <consortium name="Ensembl"/>
        </authorList>
    </citation>
    <scope>IDENTIFICATION</scope>
</reference>
<organism evidence="2 3">
    <name type="scientific">Callorhinchus milii</name>
    <name type="common">Ghost shark</name>
    <dbReference type="NCBI Taxonomy" id="7868"/>
    <lineage>
        <taxon>Eukaryota</taxon>
        <taxon>Metazoa</taxon>
        <taxon>Chordata</taxon>
        <taxon>Craniata</taxon>
        <taxon>Vertebrata</taxon>
        <taxon>Chondrichthyes</taxon>
        <taxon>Holocephali</taxon>
        <taxon>Chimaeriformes</taxon>
        <taxon>Callorhinchidae</taxon>
        <taxon>Callorhinchus</taxon>
    </lineage>
</organism>
<dbReference type="GeneTree" id="ENSGT00960000191502"/>
<feature type="compositionally biased region" description="Basic and acidic residues" evidence="1">
    <location>
        <begin position="360"/>
        <end position="374"/>
    </location>
</feature>
<dbReference type="PANTHER" id="PTHR44984:SF1">
    <property type="entry name" value="SERINE_THREONINE-PROTEIN KINASE NEK3"/>
    <property type="match status" value="1"/>
</dbReference>
<reference evidence="3" key="1">
    <citation type="journal article" date="2006" name="Science">
        <title>Ancient noncoding elements conserved in the human genome.</title>
        <authorList>
            <person name="Venkatesh B."/>
            <person name="Kirkness E.F."/>
            <person name="Loh Y.H."/>
            <person name="Halpern A.L."/>
            <person name="Lee A.P."/>
            <person name="Johnson J."/>
            <person name="Dandona N."/>
            <person name="Viswanathan L.D."/>
            <person name="Tay A."/>
            <person name="Venter J.C."/>
            <person name="Strausberg R.L."/>
            <person name="Brenner S."/>
        </authorList>
    </citation>
    <scope>NUCLEOTIDE SEQUENCE [LARGE SCALE GENOMIC DNA]</scope>
</reference>
<evidence type="ECO:0000313" key="3">
    <source>
        <dbReference type="Proteomes" id="UP000314986"/>
    </source>
</evidence>
<feature type="compositionally biased region" description="Polar residues" evidence="1">
    <location>
        <begin position="26"/>
        <end position="36"/>
    </location>
</feature>
<dbReference type="STRING" id="7868.ENSCMIP00000044467"/>
<dbReference type="Proteomes" id="UP000314986">
    <property type="component" value="Unassembled WGS sequence"/>
</dbReference>
<feature type="region of interest" description="Disordered" evidence="1">
    <location>
        <begin position="262"/>
        <end position="380"/>
    </location>
</feature>
<feature type="compositionally biased region" description="Basic and acidic residues" evidence="1">
    <location>
        <begin position="262"/>
        <end position="275"/>
    </location>
</feature>
<name>A0A4W3JP64_CALMI</name>
<reference evidence="3" key="3">
    <citation type="journal article" date="2014" name="Nature">
        <title>Elephant shark genome provides unique insights into gnathostome evolution.</title>
        <authorList>
            <consortium name="International Elephant Shark Genome Sequencing Consortium"/>
            <person name="Venkatesh B."/>
            <person name="Lee A.P."/>
            <person name="Ravi V."/>
            <person name="Maurya A.K."/>
            <person name="Lian M.M."/>
            <person name="Swann J.B."/>
            <person name="Ohta Y."/>
            <person name="Flajnik M.F."/>
            <person name="Sutoh Y."/>
            <person name="Kasahara M."/>
            <person name="Hoon S."/>
            <person name="Gangu V."/>
            <person name="Roy S.W."/>
            <person name="Irimia M."/>
            <person name="Korzh V."/>
            <person name="Kondrychyn I."/>
            <person name="Lim Z.W."/>
            <person name="Tay B.H."/>
            <person name="Tohari S."/>
            <person name="Kong K.W."/>
            <person name="Ho S."/>
            <person name="Lorente-Galdos B."/>
            <person name="Quilez J."/>
            <person name="Marques-Bonet T."/>
            <person name="Raney B.J."/>
            <person name="Ingham P.W."/>
            <person name="Tay A."/>
            <person name="Hillier L.W."/>
            <person name="Minx P."/>
            <person name="Boehm T."/>
            <person name="Wilson R.K."/>
            <person name="Brenner S."/>
            <person name="Warren W.C."/>
        </authorList>
    </citation>
    <scope>NUCLEOTIDE SEQUENCE [LARGE SCALE GENOMIC DNA]</scope>
</reference>
<evidence type="ECO:0000256" key="1">
    <source>
        <dbReference type="SAM" id="MobiDB-lite"/>
    </source>
</evidence>
<sequence length="380" mass="43521">MDLLHCIPQGIRPGSSDPHQDRLQRQHLQAPQCTEQQAKKKGTKDEEYRQQLKKIRQQYQCEVKEIKIKMEAKENPAETYLVDREEPADELFEPQEPCRNKSPIQVVEDDLKQVRLHHQVEMKALENKYKVKGGIMFEIKLDGELPQKDSEQEEKHSNQQEEEMDILNETLTYEQGDHLKERKWQCIGAENILKGLANKTLEETSSQMEATSETDQVEVMVGSTPKNRKQWESGSPDTLLNALAAAELSLCPAMSTDNIDNRLKSLKSKEEHNDPESDSASDVEEDQERLEPRSDDDDTNFEESEDELVEELVESLEQLIASPDDKAEGSDREEIHRIASVEERGREEGQEESTATGTEGKPHECCAEKPDSKLRLCRNQ</sequence>
<accession>A0A4W3JP64</accession>
<dbReference type="OMA" id="PRNRKQW"/>
<dbReference type="AlphaFoldDB" id="A0A4W3JP64"/>
<proteinExistence type="predicted"/>
<reference evidence="2" key="4">
    <citation type="submission" date="2025-08" db="UniProtKB">
        <authorList>
            <consortium name="Ensembl"/>
        </authorList>
    </citation>
    <scope>IDENTIFICATION</scope>
</reference>
<feature type="compositionally biased region" description="Basic and acidic residues" evidence="1">
    <location>
        <begin position="323"/>
        <end position="348"/>
    </location>
</feature>
<feature type="compositionally biased region" description="Acidic residues" evidence="1">
    <location>
        <begin position="276"/>
        <end position="314"/>
    </location>
</feature>
<feature type="region of interest" description="Disordered" evidence="1">
    <location>
        <begin position="1"/>
        <end position="48"/>
    </location>
</feature>
<keyword evidence="3" id="KW-1185">Reference proteome</keyword>
<dbReference type="InParanoid" id="A0A4W3JP64"/>
<dbReference type="PANTHER" id="PTHR44984">
    <property type="entry name" value="SERINE/THREONINE-PROTEIN KINASE NEK3"/>
    <property type="match status" value="1"/>
</dbReference>
<dbReference type="Ensembl" id="ENSCMIT00000045106.1">
    <property type="protein sequence ID" value="ENSCMIP00000044467.1"/>
    <property type="gene ID" value="ENSCMIG00000018399.1"/>
</dbReference>
<evidence type="ECO:0000313" key="2">
    <source>
        <dbReference type="Ensembl" id="ENSCMIP00000044467.1"/>
    </source>
</evidence>
<reference evidence="3" key="2">
    <citation type="journal article" date="2007" name="PLoS Biol.">
        <title>Survey sequencing and comparative analysis of the elephant shark (Callorhinchus milii) genome.</title>
        <authorList>
            <person name="Venkatesh B."/>
            <person name="Kirkness E.F."/>
            <person name="Loh Y.H."/>
            <person name="Halpern A.L."/>
            <person name="Lee A.P."/>
            <person name="Johnson J."/>
            <person name="Dandona N."/>
            <person name="Viswanathan L.D."/>
            <person name="Tay A."/>
            <person name="Venter J.C."/>
            <person name="Strausberg R.L."/>
            <person name="Brenner S."/>
        </authorList>
    </citation>
    <scope>NUCLEOTIDE SEQUENCE [LARGE SCALE GENOMIC DNA]</scope>
</reference>